<comment type="caution">
    <text evidence="1">The sequence shown here is derived from an EMBL/GenBank/DDBJ whole genome shotgun (WGS) entry which is preliminary data.</text>
</comment>
<dbReference type="EMBL" id="JBHFEH010000007">
    <property type="protein sequence ID" value="KAL2056581.1"/>
    <property type="molecule type" value="Genomic_DNA"/>
</dbReference>
<sequence>MFSTSGRGHLKDKPASSACFSHSHAQVKANTGRARSPHLIGTARFASIKGHLGVGKCDILHSGCLKHRCDDLGALAGLGLSNLNLHLVVATWHGSIVIVYGVWKEALLSAECMYVQLCIQQSFSPNLLTLSVASLRDTPAITALETS</sequence>
<proteinExistence type="predicted"/>
<name>A0ABR4BIC1_9LECA</name>
<accession>A0ABR4BIC1</accession>
<dbReference type="Proteomes" id="UP001590951">
    <property type="component" value="Unassembled WGS sequence"/>
</dbReference>
<organism evidence="1 2">
    <name type="scientific">Lepraria finkii</name>
    <dbReference type="NCBI Taxonomy" id="1340010"/>
    <lineage>
        <taxon>Eukaryota</taxon>
        <taxon>Fungi</taxon>
        <taxon>Dikarya</taxon>
        <taxon>Ascomycota</taxon>
        <taxon>Pezizomycotina</taxon>
        <taxon>Lecanoromycetes</taxon>
        <taxon>OSLEUM clade</taxon>
        <taxon>Lecanoromycetidae</taxon>
        <taxon>Lecanorales</taxon>
        <taxon>Lecanorineae</taxon>
        <taxon>Stereocaulaceae</taxon>
        <taxon>Lepraria</taxon>
    </lineage>
</organism>
<gene>
    <name evidence="1" type="ORF">ABVK25_002975</name>
</gene>
<reference evidence="1 2" key="1">
    <citation type="submission" date="2024-09" db="EMBL/GenBank/DDBJ databases">
        <title>Rethinking Asexuality: The Enigmatic Case of Functional Sexual Genes in Lepraria (Stereocaulaceae).</title>
        <authorList>
            <person name="Doellman M."/>
            <person name="Sun Y."/>
            <person name="Barcenas-Pena A."/>
            <person name="Lumbsch H.T."/>
            <person name="Grewe F."/>
        </authorList>
    </citation>
    <scope>NUCLEOTIDE SEQUENCE [LARGE SCALE GENOMIC DNA]</scope>
    <source>
        <strain evidence="1 2">Grewe 0041</strain>
    </source>
</reference>
<evidence type="ECO:0000313" key="2">
    <source>
        <dbReference type="Proteomes" id="UP001590951"/>
    </source>
</evidence>
<evidence type="ECO:0000313" key="1">
    <source>
        <dbReference type="EMBL" id="KAL2056581.1"/>
    </source>
</evidence>
<keyword evidence="2" id="KW-1185">Reference proteome</keyword>
<protein>
    <submittedName>
        <fullName evidence="1">Uncharacterized protein</fullName>
    </submittedName>
</protein>